<evidence type="ECO:0000259" key="3">
    <source>
        <dbReference type="PROSITE" id="PS50853"/>
    </source>
</evidence>
<dbReference type="SMART" id="SM00231">
    <property type="entry name" value="FA58C"/>
    <property type="match status" value="1"/>
</dbReference>
<dbReference type="InterPro" id="IPR016187">
    <property type="entry name" value="CTDL_fold"/>
</dbReference>
<evidence type="ECO:0000313" key="4">
    <source>
        <dbReference type="EMBL" id="KAJ7372953.1"/>
    </source>
</evidence>
<dbReference type="CDD" id="cd00057">
    <property type="entry name" value="FA58C"/>
    <property type="match status" value="1"/>
</dbReference>
<dbReference type="PANTHER" id="PTHR24543">
    <property type="entry name" value="MULTICOPPER OXIDASE-RELATED"/>
    <property type="match status" value="1"/>
</dbReference>
<dbReference type="InterPro" id="IPR036116">
    <property type="entry name" value="FN3_sf"/>
</dbReference>
<dbReference type="PROSITE" id="PS01285">
    <property type="entry name" value="FA58C_1"/>
    <property type="match status" value="1"/>
</dbReference>
<protein>
    <submittedName>
        <fullName evidence="4">Uncharacterized protein</fullName>
    </submittedName>
</protein>
<dbReference type="InterPro" id="IPR016186">
    <property type="entry name" value="C-type_lectin-like/link_sf"/>
</dbReference>
<dbReference type="OrthoDB" id="5983296at2759"/>
<evidence type="ECO:0000259" key="2">
    <source>
        <dbReference type="PROSITE" id="PS50041"/>
    </source>
</evidence>
<feature type="domain" description="Fibronectin type-III" evidence="3">
    <location>
        <begin position="166"/>
        <end position="266"/>
    </location>
</feature>
<dbReference type="SUPFAM" id="SSF49785">
    <property type="entry name" value="Galactose-binding domain-like"/>
    <property type="match status" value="1"/>
</dbReference>
<feature type="domain" description="C-type lectin" evidence="2">
    <location>
        <begin position="274"/>
        <end position="375"/>
    </location>
</feature>
<organism evidence="4 5">
    <name type="scientific">Desmophyllum pertusum</name>
    <dbReference type="NCBI Taxonomy" id="174260"/>
    <lineage>
        <taxon>Eukaryota</taxon>
        <taxon>Metazoa</taxon>
        <taxon>Cnidaria</taxon>
        <taxon>Anthozoa</taxon>
        <taxon>Hexacorallia</taxon>
        <taxon>Scleractinia</taxon>
        <taxon>Caryophylliina</taxon>
        <taxon>Caryophylliidae</taxon>
        <taxon>Desmophyllum</taxon>
    </lineage>
</organism>
<sequence length="380" mass="43240">MGIKPTPCEDETIGIEIRRIVDIQITSNSSVQGFEAHRGRLNHKDAWCGNSILPSYLQVDLNTTYIVCAVSTQGYAGKLMASSFVEEYKMEFSKDGSMWDFYRGSTDVKHFTGNNDNHTIRKNIFAEQVYARYVRIWPTKWSHKPCMRIELYGHVPFEDIVEPSPAITKIKLQNIGVHSTDISWDSLPVYQSVAELIGYKIIYHHVTDQGELDQQTNVTITVDRSTTNYRMAGLERNAMYCVRILAYDEYGDGEIGNCTEAKTATDCLQGWILFQTNCYILLEKSLKNWNNAQIDCLNHNADLLYILDVEEEEFIDSQMINKSTISEVFIGLIEDNNNQNNDDERFPGWSSGDNLDHTNWHTSPTAVISNGNACVAKKKV</sequence>
<proteinExistence type="predicted"/>
<name>A0A9W9Z3B5_9CNID</name>
<reference evidence="4" key="1">
    <citation type="submission" date="2023-01" db="EMBL/GenBank/DDBJ databases">
        <title>Genome assembly of the deep-sea coral Lophelia pertusa.</title>
        <authorList>
            <person name="Herrera S."/>
            <person name="Cordes E."/>
        </authorList>
    </citation>
    <scope>NUCLEOTIDE SEQUENCE</scope>
    <source>
        <strain evidence="4">USNM1676648</strain>
        <tissue evidence="4">Polyp</tissue>
    </source>
</reference>
<dbReference type="SMART" id="SM00034">
    <property type="entry name" value="CLECT"/>
    <property type="match status" value="1"/>
</dbReference>
<dbReference type="SUPFAM" id="SSF56436">
    <property type="entry name" value="C-type lectin-like"/>
    <property type="match status" value="1"/>
</dbReference>
<dbReference type="Gene3D" id="2.60.120.260">
    <property type="entry name" value="Galactose-binding domain-like"/>
    <property type="match status" value="1"/>
</dbReference>
<keyword evidence="5" id="KW-1185">Reference proteome</keyword>
<dbReference type="Pfam" id="PF00041">
    <property type="entry name" value="fn3"/>
    <property type="match status" value="1"/>
</dbReference>
<dbReference type="PROSITE" id="PS50853">
    <property type="entry name" value="FN3"/>
    <property type="match status" value="1"/>
</dbReference>
<dbReference type="SUPFAM" id="SSF49265">
    <property type="entry name" value="Fibronectin type III"/>
    <property type="match status" value="1"/>
</dbReference>
<dbReference type="InterPro" id="IPR000421">
    <property type="entry name" value="FA58C"/>
</dbReference>
<dbReference type="PROSITE" id="PS50022">
    <property type="entry name" value="FA58C_3"/>
    <property type="match status" value="1"/>
</dbReference>
<gene>
    <name evidence="4" type="ORF">OS493_015416</name>
</gene>
<dbReference type="Gene3D" id="3.10.100.10">
    <property type="entry name" value="Mannose-Binding Protein A, subunit A"/>
    <property type="match status" value="1"/>
</dbReference>
<dbReference type="Gene3D" id="2.60.40.10">
    <property type="entry name" value="Immunoglobulins"/>
    <property type="match status" value="1"/>
</dbReference>
<dbReference type="Pfam" id="PF00754">
    <property type="entry name" value="F5_F8_type_C"/>
    <property type="match status" value="1"/>
</dbReference>
<dbReference type="InterPro" id="IPR008979">
    <property type="entry name" value="Galactose-bd-like_sf"/>
</dbReference>
<dbReference type="CDD" id="cd00063">
    <property type="entry name" value="FN3"/>
    <property type="match status" value="1"/>
</dbReference>
<dbReference type="SMART" id="SM00060">
    <property type="entry name" value="FN3"/>
    <property type="match status" value="1"/>
</dbReference>
<evidence type="ECO:0000313" key="5">
    <source>
        <dbReference type="Proteomes" id="UP001163046"/>
    </source>
</evidence>
<dbReference type="Pfam" id="PF00059">
    <property type="entry name" value="Lectin_C"/>
    <property type="match status" value="1"/>
</dbReference>
<dbReference type="InterPro" id="IPR003961">
    <property type="entry name" value="FN3_dom"/>
</dbReference>
<dbReference type="PROSITE" id="PS50041">
    <property type="entry name" value="C_TYPE_LECTIN_2"/>
    <property type="match status" value="1"/>
</dbReference>
<accession>A0A9W9Z3B5</accession>
<dbReference type="InterPro" id="IPR013783">
    <property type="entry name" value="Ig-like_fold"/>
</dbReference>
<feature type="domain" description="F5/8 type C" evidence="1">
    <location>
        <begin position="8"/>
        <end position="154"/>
    </location>
</feature>
<dbReference type="EMBL" id="MU826833">
    <property type="protein sequence ID" value="KAJ7372953.1"/>
    <property type="molecule type" value="Genomic_DNA"/>
</dbReference>
<comment type="caution">
    <text evidence="4">The sequence shown here is derived from an EMBL/GenBank/DDBJ whole genome shotgun (WGS) entry which is preliminary data.</text>
</comment>
<dbReference type="Proteomes" id="UP001163046">
    <property type="component" value="Unassembled WGS sequence"/>
</dbReference>
<dbReference type="AlphaFoldDB" id="A0A9W9Z3B5"/>
<dbReference type="InterPro" id="IPR001304">
    <property type="entry name" value="C-type_lectin-like"/>
</dbReference>
<evidence type="ECO:0000259" key="1">
    <source>
        <dbReference type="PROSITE" id="PS50022"/>
    </source>
</evidence>